<accession>A0A6J6R3V3</accession>
<dbReference type="PANTHER" id="PTHR33909:SF1">
    <property type="entry name" value="SEC TRANSLOCON ACCESSORY COMPLEX SUBUNIT YAJC"/>
    <property type="match status" value="1"/>
</dbReference>
<dbReference type="GO" id="GO:0005886">
    <property type="term" value="C:plasma membrane"/>
    <property type="evidence" value="ECO:0007669"/>
    <property type="project" value="UniProtKB-SubCell"/>
</dbReference>
<comment type="subcellular location">
    <subcellularLocation>
        <location evidence="1">Cell membrane</location>
        <topology evidence="1">Single-pass membrane protein</topology>
    </subcellularLocation>
</comment>
<evidence type="ECO:0000256" key="7">
    <source>
        <dbReference type="ARBA" id="ARBA00023010"/>
    </source>
</evidence>
<dbReference type="Pfam" id="PF02699">
    <property type="entry name" value="YajC"/>
    <property type="match status" value="1"/>
</dbReference>
<evidence type="ECO:0000256" key="3">
    <source>
        <dbReference type="ARBA" id="ARBA00022475"/>
    </source>
</evidence>
<dbReference type="EMBL" id="CAFBMM010000057">
    <property type="protein sequence ID" value="CAB4910709.1"/>
    <property type="molecule type" value="Genomic_DNA"/>
</dbReference>
<dbReference type="EMBL" id="CAEZYK010000015">
    <property type="protein sequence ID" value="CAB4718387.1"/>
    <property type="molecule type" value="Genomic_DNA"/>
</dbReference>
<dbReference type="AlphaFoldDB" id="A0A6J6R3V3"/>
<keyword evidence="2" id="KW-0813">Transport</keyword>
<evidence type="ECO:0000313" key="9">
    <source>
        <dbReference type="EMBL" id="CAB4718387.1"/>
    </source>
</evidence>
<dbReference type="PRINTS" id="PR01853">
    <property type="entry name" value="YAJCTRNLCASE"/>
</dbReference>
<dbReference type="PANTHER" id="PTHR33909">
    <property type="entry name" value="SEC TRANSLOCON ACCESSORY COMPLEX SUBUNIT YAJC"/>
    <property type="match status" value="1"/>
</dbReference>
<evidence type="ECO:0000256" key="6">
    <source>
        <dbReference type="ARBA" id="ARBA00022989"/>
    </source>
</evidence>
<keyword evidence="8" id="KW-0472">Membrane</keyword>
<name>A0A6J6R3V3_9ZZZZ</name>
<keyword evidence="3" id="KW-1003">Cell membrane</keyword>
<protein>
    <submittedName>
        <fullName evidence="9">Unannotated protein</fullName>
    </submittedName>
</protein>
<evidence type="ECO:0000256" key="8">
    <source>
        <dbReference type="ARBA" id="ARBA00023136"/>
    </source>
</evidence>
<evidence type="ECO:0000313" key="10">
    <source>
        <dbReference type="EMBL" id="CAB4910709.1"/>
    </source>
</evidence>
<keyword evidence="4" id="KW-0812">Transmembrane</keyword>
<reference evidence="9" key="1">
    <citation type="submission" date="2020-05" db="EMBL/GenBank/DDBJ databases">
        <authorList>
            <person name="Chiriac C."/>
            <person name="Salcher M."/>
            <person name="Ghai R."/>
            <person name="Kavagutti S V."/>
        </authorList>
    </citation>
    <scope>NUCLEOTIDE SEQUENCE</scope>
</reference>
<sequence>MVVVIYLLILVAAFFLLVVLPQRRRMTAQRALIASLSVGDSVVTTGGIYGTISSMNDETVNLEIAVGVKVTCARGSIAARIETTTESES</sequence>
<dbReference type="InterPro" id="IPR003849">
    <property type="entry name" value="Preprotein_translocase_YajC"/>
</dbReference>
<keyword evidence="6" id="KW-1133">Transmembrane helix</keyword>
<gene>
    <name evidence="9" type="ORF">UFOPK2683_00429</name>
    <name evidence="10" type="ORF">UFOPK3605_01088</name>
</gene>
<dbReference type="SMART" id="SM01323">
    <property type="entry name" value="YajC"/>
    <property type="match status" value="1"/>
</dbReference>
<evidence type="ECO:0000256" key="4">
    <source>
        <dbReference type="ARBA" id="ARBA00022692"/>
    </source>
</evidence>
<proteinExistence type="predicted"/>
<organism evidence="9">
    <name type="scientific">freshwater metagenome</name>
    <dbReference type="NCBI Taxonomy" id="449393"/>
    <lineage>
        <taxon>unclassified sequences</taxon>
        <taxon>metagenomes</taxon>
        <taxon>ecological metagenomes</taxon>
    </lineage>
</organism>
<dbReference type="GO" id="GO:0015031">
    <property type="term" value="P:protein transport"/>
    <property type="evidence" value="ECO:0007669"/>
    <property type="project" value="UniProtKB-KW"/>
</dbReference>
<evidence type="ECO:0000256" key="2">
    <source>
        <dbReference type="ARBA" id="ARBA00022448"/>
    </source>
</evidence>
<evidence type="ECO:0000256" key="5">
    <source>
        <dbReference type="ARBA" id="ARBA00022927"/>
    </source>
</evidence>
<dbReference type="NCBIfam" id="TIGR00739">
    <property type="entry name" value="yajC"/>
    <property type="match status" value="1"/>
</dbReference>
<keyword evidence="7" id="KW-0811">Translocation</keyword>
<keyword evidence="5" id="KW-0653">Protein transport</keyword>
<evidence type="ECO:0000256" key="1">
    <source>
        <dbReference type="ARBA" id="ARBA00004162"/>
    </source>
</evidence>